<dbReference type="EMBL" id="JXQG01000012">
    <property type="protein sequence ID" value="KKZ12743.1"/>
    <property type="molecule type" value="Genomic_DNA"/>
</dbReference>
<name>A0A0G2HLT8_9SYNE</name>
<dbReference type="PANTHER" id="PTHR42110:SF1">
    <property type="entry name" value="L-ASPARAGINASE, PUTATIVE (AFU_ORTHOLOGUE AFUA_3G11890)-RELATED"/>
    <property type="match status" value="1"/>
</dbReference>
<dbReference type="Pfam" id="PF06089">
    <property type="entry name" value="Asparaginase_II"/>
    <property type="match status" value="1"/>
</dbReference>
<gene>
    <name evidence="1" type="ORF">TE42_03170</name>
</gene>
<dbReference type="PATRIC" id="fig|1604020.3.peg.2381"/>
<dbReference type="AlphaFoldDB" id="A0A0G2HLT8"/>
<dbReference type="InterPro" id="IPR010349">
    <property type="entry name" value="Asparaginase_II"/>
</dbReference>
<sequence>MSQPSSPFTVARRGTPASPLDVLLCRDGIVESVHRVHAAVTDQQGRLLMGAGDPFRASFGRSALKPLQASLLILTGAAEQNQLQERQLAIACASHCGTVTHARAAFHILWNAGLRAELLQCPVPVGAASPLQHNCSGKHAAFLAICKRMDWPLATYMDPEHPLQREVLQRLAELLHQPAAEFPLATDDCGVPTVQLQLAQLARVFAVLSSSDAPELERLCRAMQAHPELVAGDGCFDTEVMRLGLGALISKGGAEGVQCVGRVNEGIGVAIKVEDGAKRAKHAVALHLLDQLGWLTPEAMADLRPRFQYLSPYLSLRVSGELRFNGTS</sequence>
<organism evidence="1 2">
    <name type="scientific">Candidatus Synechococcus spongiarum SP3</name>
    <dbReference type="NCBI Taxonomy" id="1604020"/>
    <lineage>
        <taxon>Bacteria</taxon>
        <taxon>Bacillati</taxon>
        <taxon>Cyanobacteriota</taxon>
        <taxon>Cyanophyceae</taxon>
        <taxon>Synechococcales</taxon>
        <taxon>Synechococcaceae</taxon>
        <taxon>Synechococcus</taxon>
    </lineage>
</organism>
<evidence type="ECO:0000313" key="2">
    <source>
        <dbReference type="Proteomes" id="UP000035067"/>
    </source>
</evidence>
<accession>A0A0G2HLT8</accession>
<comment type="caution">
    <text evidence="1">The sequence shown here is derived from an EMBL/GenBank/DDBJ whole genome shotgun (WGS) entry which is preliminary data.</text>
</comment>
<proteinExistence type="predicted"/>
<dbReference type="PANTHER" id="PTHR42110">
    <property type="entry name" value="L-ASPARAGINASE, PUTATIVE (AFU_ORTHOLOGUE AFUA_3G11890)-RELATED"/>
    <property type="match status" value="1"/>
</dbReference>
<reference evidence="1 2" key="1">
    <citation type="submission" date="2015-01" db="EMBL/GenBank/DDBJ databases">
        <title>Lifestyle Evolution in Cyanobacterial Symbionts of Sponges.</title>
        <authorList>
            <person name="Burgsdorf I."/>
            <person name="Slaby B.M."/>
            <person name="Handley K.M."/>
            <person name="Haber M."/>
            <person name="Blom J."/>
            <person name="Marshall C.W."/>
            <person name="Gilbert J.A."/>
            <person name="Hentschel U."/>
            <person name="Steindler L."/>
        </authorList>
    </citation>
    <scope>NUCLEOTIDE SEQUENCE [LARGE SCALE GENOMIC DNA]</scope>
    <source>
        <strain evidence="1">SP3</strain>
    </source>
</reference>
<protein>
    <submittedName>
        <fullName evidence="1">Asparaginase</fullName>
    </submittedName>
</protein>
<dbReference type="Proteomes" id="UP000035067">
    <property type="component" value="Unassembled WGS sequence"/>
</dbReference>
<evidence type="ECO:0000313" key="1">
    <source>
        <dbReference type="EMBL" id="KKZ12743.1"/>
    </source>
</evidence>